<dbReference type="CDD" id="cd01949">
    <property type="entry name" value="GGDEF"/>
    <property type="match status" value="1"/>
</dbReference>
<reference evidence="2" key="1">
    <citation type="submission" date="2022-07" db="EMBL/GenBank/DDBJ databases">
        <title>Complete genome of CX2.</title>
        <authorList>
            <person name="Cao G."/>
        </authorList>
    </citation>
    <scope>NUCLEOTIDE SEQUENCE</scope>
    <source>
        <strain evidence="2">CX2</strain>
    </source>
</reference>
<dbReference type="SMART" id="SM00267">
    <property type="entry name" value="GGDEF"/>
    <property type="match status" value="1"/>
</dbReference>
<dbReference type="EMBL" id="CP101462">
    <property type="protein sequence ID" value="UTT43776.1"/>
    <property type="molecule type" value="Genomic_DNA"/>
</dbReference>
<dbReference type="NCBIfam" id="TIGR00254">
    <property type="entry name" value="GGDEF"/>
    <property type="match status" value="1"/>
</dbReference>
<sequence>MNDTYGHRAGDAALHHIAQTLRANCPDDGFVGRYGGEEFLMVLEDVDDVRSIADNVVTVVRDTRFSFEGTEIPMTVSLGASLAGAEPGTLVFERADAALYHAKSSGRDQAKIG</sequence>
<dbReference type="InterPro" id="IPR000160">
    <property type="entry name" value="GGDEF_dom"/>
</dbReference>
<dbReference type="InterPro" id="IPR050469">
    <property type="entry name" value="Diguanylate_Cyclase"/>
</dbReference>
<evidence type="ECO:0000313" key="2">
    <source>
        <dbReference type="EMBL" id="UTT43776.1"/>
    </source>
</evidence>
<evidence type="ECO:0000259" key="1">
    <source>
        <dbReference type="PROSITE" id="PS50887"/>
    </source>
</evidence>
<dbReference type="Gene3D" id="3.30.70.270">
    <property type="match status" value="1"/>
</dbReference>
<feature type="domain" description="GGDEF" evidence="1">
    <location>
        <begin position="1"/>
        <end position="113"/>
    </location>
</feature>
<organism evidence="2 3">
    <name type="scientific">Exiguobacterium aurantiacum</name>
    <dbReference type="NCBI Taxonomy" id="33987"/>
    <lineage>
        <taxon>Bacteria</taxon>
        <taxon>Bacillati</taxon>
        <taxon>Bacillota</taxon>
        <taxon>Bacilli</taxon>
        <taxon>Bacillales</taxon>
        <taxon>Bacillales Family XII. Incertae Sedis</taxon>
        <taxon>Exiguobacterium</taxon>
    </lineage>
</organism>
<dbReference type="SUPFAM" id="SSF55073">
    <property type="entry name" value="Nucleotide cyclase"/>
    <property type="match status" value="1"/>
</dbReference>
<dbReference type="InterPro" id="IPR029787">
    <property type="entry name" value="Nucleotide_cyclase"/>
</dbReference>
<evidence type="ECO:0000313" key="3">
    <source>
        <dbReference type="Proteomes" id="UP001060325"/>
    </source>
</evidence>
<dbReference type="InterPro" id="IPR043128">
    <property type="entry name" value="Rev_trsase/Diguanyl_cyclase"/>
</dbReference>
<name>A0ABY5FQE4_9BACL</name>
<dbReference type="PROSITE" id="PS50887">
    <property type="entry name" value="GGDEF"/>
    <property type="match status" value="1"/>
</dbReference>
<dbReference type="Pfam" id="PF00990">
    <property type="entry name" value="GGDEF"/>
    <property type="match status" value="1"/>
</dbReference>
<gene>
    <name evidence="2" type="ORF">NMQ00_04540</name>
</gene>
<dbReference type="Proteomes" id="UP001060325">
    <property type="component" value="Chromosome"/>
</dbReference>
<protein>
    <submittedName>
        <fullName evidence="2">GGDEF domain-containing protein</fullName>
    </submittedName>
</protein>
<proteinExistence type="predicted"/>
<dbReference type="PANTHER" id="PTHR45138:SF9">
    <property type="entry name" value="DIGUANYLATE CYCLASE DGCM-RELATED"/>
    <property type="match status" value="1"/>
</dbReference>
<accession>A0ABY5FQE4</accession>
<dbReference type="PANTHER" id="PTHR45138">
    <property type="entry name" value="REGULATORY COMPONENTS OF SENSORY TRANSDUCTION SYSTEM"/>
    <property type="match status" value="1"/>
</dbReference>
<dbReference type="RefSeq" id="WP_255178131.1">
    <property type="nucleotide sequence ID" value="NZ_CP101462.1"/>
</dbReference>
<keyword evidence="3" id="KW-1185">Reference proteome</keyword>